<keyword evidence="2" id="KW-0812">Transmembrane</keyword>
<dbReference type="KEGG" id="pda:103718550"/>
<keyword evidence="4" id="KW-1185">Reference proteome</keyword>
<evidence type="ECO:0000313" key="4">
    <source>
        <dbReference type="Proteomes" id="UP000228380"/>
    </source>
</evidence>
<evidence type="ECO:0000256" key="2">
    <source>
        <dbReference type="SAM" id="Phobius"/>
    </source>
</evidence>
<dbReference type="InterPro" id="IPR055301">
    <property type="entry name" value="Lea14-like_2"/>
</dbReference>
<dbReference type="SUPFAM" id="SSF117070">
    <property type="entry name" value="LEA14-like"/>
    <property type="match status" value="1"/>
</dbReference>
<name>A0A8B7CSX3_PHODC</name>
<dbReference type="OrthoDB" id="764273at2759"/>
<organism evidence="4 5">
    <name type="scientific">Phoenix dactylifera</name>
    <name type="common">Date palm</name>
    <dbReference type="NCBI Taxonomy" id="42345"/>
    <lineage>
        <taxon>Eukaryota</taxon>
        <taxon>Viridiplantae</taxon>
        <taxon>Streptophyta</taxon>
        <taxon>Embryophyta</taxon>
        <taxon>Tracheophyta</taxon>
        <taxon>Spermatophyta</taxon>
        <taxon>Magnoliopsida</taxon>
        <taxon>Liliopsida</taxon>
        <taxon>Arecaceae</taxon>
        <taxon>Coryphoideae</taxon>
        <taxon>Phoeniceae</taxon>
        <taxon>Phoenix</taxon>
    </lineage>
</organism>
<feature type="domain" description="Late embryogenesis abundant protein LEA-2 subgroup" evidence="3">
    <location>
        <begin position="133"/>
        <end position="233"/>
    </location>
</feature>
<dbReference type="Proteomes" id="UP000228380">
    <property type="component" value="Chromosome 8"/>
</dbReference>
<feature type="region of interest" description="Disordered" evidence="1">
    <location>
        <begin position="1"/>
        <end position="53"/>
    </location>
</feature>
<reference evidence="5" key="2">
    <citation type="submission" date="2025-08" db="UniProtKB">
        <authorList>
            <consortium name="RefSeq"/>
        </authorList>
    </citation>
    <scope>IDENTIFICATION</scope>
    <source>
        <tissue evidence="5">Young leaves</tissue>
    </source>
</reference>
<feature type="compositionally biased region" description="Low complexity" evidence="1">
    <location>
        <begin position="11"/>
        <end position="21"/>
    </location>
</feature>
<gene>
    <name evidence="5" type="primary">LOC103718550</name>
</gene>
<dbReference type="InterPro" id="IPR004864">
    <property type="entry name" value="LEA_2"/>
</dbReference>
<evidence type="ECO:0000313" key="5">
    <source>
        <dbReference type="RefSeq" id="XP_008805649.2"/>
    </source>
</evidence>
<dbReference type="GeneID" id="103718550"/>
<protein>
    <submittedName>
        <fullName evidence="5">Late embryogenesis abundant protein At1g64065-like</fullName>
    </submittedName>
</protein>
<accession>A0A8B7CSX3</accession>
<reference evidence="4" key="1">
    <citation type="journal article" date="2019" name="Nat. Commun.">
        <title>Genome-wide association mapping of date palm fruit traits.</title>
        <authorList>
            <person name="Hazzouri K.M."/>
            <person name="Gros-Balthazard M."/>
            <person name="Flowers J.M."/>
            <person name="Copetti D."/>
            <person name="Lemansour A."/>
            <person name="Lebrun M."/>
            <person name="Masmoudi K."/>
            <person name="Ferrand S."/>
            <person name="Dhar M.I."/>
            <person name="Fresquez Z.A."/>
            <person name="Rosas U."/>
            <person name="Zhang J."/>
            <person name="Talag J."/>
            <person name="Lee S."/>
            <person name="Kudrna D."/>
            <person name="Powell R.F."/>
            <person name="Leitch I.J."/>
            <person name="Krueger R.R."/>
            <person name="Wing R.A."/>
            <person name="Amiri K.M.A."/>
            <person name="Purugganan M.D."/>
        </authorList>
    </citation>
    <scope>NUCLEOTIDE SEQUENCE [LARGE SCALE GENOMIC DNA]</scope>
    <source>
        <strain evidence="4">cv. Khalas</strain>
    </source>
</reference>
<dbReference type="Gene3D" id="2.60.40.1820">
    <property type="match status" value="1"/>
</dbReference>
<evidence type="ECO:0000259" key="3">
    <source>
        <dbReference type="Pfam" id="PF03168"/>
    </source>
</evidence>
<feature type="transmembrane region" description="Helical" evidence="2">
    <location>
        <begin position="69"/>
        <end position="96"/>
    </location>
</feature>
<proteinExistence type="predicted"/>
<dbReference type="AlphaFoldDB" id="A0A8B7CSX3"/>
<keyword evidence="2" id="KW-1133">Transmembrane helix</keyword>
<dbReference type="Pfam" id="PF03168">
    <property type="entry name" value="LEA_2"/>
    <property type="match status" value="1"/>
</dbReference>
<sequence length="255" mass="27263">MAITNAELKELTSPTTLTPLSFQTSMEEDQAKPLAHPPSPATPFNGSIGSDEEESSRWKSSQYLRKRRCLLFCCGCCSAAVILLGVTILVLALTVFKIKDPSLTMNAIHVHGLDVGSGTDDSVSVNATLIADVSIKNPNVASFGFDSSVTEFYYEGKTVGVAHAPGGHVSSGRTVRMNVTVEVLADEVAGLPNVTGTVLFGGTVNVTSHTDLKGRVDVLGIYRRDLDVTLNCTMTLDLSLREQDLKNRVCLATVM</sequence>
<evidence type="ECO:0000256" key="1">
    <source>
        <dbReference type="SAM" id="MobiDB-lite"/>
    </source>
</evidence>
<dbReference type="PANTHER" id="PTHR31852">
    <property type="entry name" value="LATE EMBRYOGENESIS ABUNDANT (LEA) HYDROXYPROLINE-RICH GLYCOPROTEIN FAMILY"/>
    <property type="match status" value="1"/>
</dbReference>
<keyword evidence="2" id="KW-0472">Membrane</keyword>
<dbReference type="RefSeq" id="XP_008805649.2">
    <property type="nucleotide sequence ID" value="XM_008807427.4"/>
</dbReference>